<sequence length="137" mass="16299">MDTENALTNAKESPNEIFFEEEARLWAEVYGMQSDKPDLEYLQRMLESMNHLLLSLELPWERFIPILYRSFALYMRRPDENTNNRKAYQLSAQLMDSVVYLSQNTNLIHHIHLFCNMQIAALEKLKNEKVEIEQTED</sequence>
<dbReference type="Proteomes" id="UP000782901">
    <property type="component" value="Unassembled WGS sequence"/>
</dbReference>
<proteinExistence type="predicted"/>
<dbReference type="EMBL" id="JAGZEE010000040">
    <property type="protein sequence ID" value="MBS5412965.1"/>
    <property type="molecule type" value="Genomic_DNA"/>
</dbReference>
<accession>A0A139KFC9</accession>
<dbReference type="RefSeq" id="WP_061473585.1">
    <property type="nucleotide sequence ID" value="NZ_CP083687.1"/>
</dbReference>
<gene>
    <name evidence="1" type="ORF">KHY35_20045</name>
</gene>
<name>A0A139KFC9_BACT4</name>
<evidence type="ECO:0000313" key="1">
    <source>
        <dbReference type="EMBL" id="MBS5412965.1"/>
    </source>
</evidence>
<protein>
    <submittedName>
        <fullName evidence="1">Uncharacterized protein</fullName>
    </submittedName>
</protein>
<reference evidence="1" key="1">
    <citation type="submission" date="2021-02" db="EMBL/GenBank/DDBJ databases">
        <title>Infant gut strain persistence is associated with maternal origin, phylogeny, and functional potential including surface adhesion and iron acquisition.</title>
        <authorList>
            <person name="Lou Y.C."/>
        </authorList>
    </citation>
    <scope>NUCLEOTIDE SEQUENCE</scope>
    <source>
        <strain evidence="1">L3_082_243G1_dasL3_082_243G1_maxbin2.maxbin.015s ta_sub</strain>
    </source>
</reference>
<comment type="caution">
    <text evidence="1">The sequence shown here is derived from an EMBL/GenBank/DDBJ whole genome shotgun (WGS) entry which is preliminary data.</text>
</comment>
<dbReference type="AlphaFoldDB" id="A0A139KFC9"/>
<organism evidence="1 2">
    <name type="scientific">Bacteroides thetaiotaomicron</name>
    <dbReference type="NCBI Taxonomy" id="818"/>
    <lineage>
        <taxon>Bacteria</taxon>
        <taxon>Pseudomonadati</taxon>
        <taxon>Bacteroidota</taxon>
        <taxon>Bacteroidia</taxon>
        <taxon>Bacteroidales</taxon>
        <taxon>Bacteroidaceae</taxon>
        <taxon>Bacteroides</taxon>
    </lineage>
</organism>
<evidence type="ECO:0000313" key="2">
    <source>
        <dbReference type="Proteomes" id="UP000782901"/>
    </source>
</evidence>